<dbReference type="OrthoDB" id="438553at2759"/>
<dbReference type="InterPro" id="IPR048410">
    <property type="entry name" value="Znf-CCCH_2-like_3"/>
</dbReference>
<evidence type="ECO:0000256" key="4">
    <source>
        <dbReference type="ARBA" id="ARBA00022737"/>
    </source>
</evidence>
<dbReference type="PANTHER" id="PTHR14738">
    <property type="entry name" value="ZINC FINGER CCCH DOMAIN-CONTAINING PROTEIN 14"/>
    <property type="match status" value="1"/>
</dbReference>
<evidence type="ECO:0000313" key="13">
    <source>
        <dbReference type="Proteomes" id="UP001165063"/>
    </source>
</evidence>
<dbReference type="GO" id="GO:0005634">
    <property type="term" value="C:nucleus"/>
    <property type="evidence" value="ECO:0007669"/>
    <property type="project" value="UniProtKB-SubCell"/>
</dbReference>
<dbReference type="GO" id="GO:0008143">
    <property type="term" value="F:poly(A) binding"/>
    <property type="evidence" value="ECO:0007669"/>
    <property type="project" value="InterPro"/>
</dbReference>
<protein>
    <submittedName>
        <fullName evidence="12">Unnamed protein product</fullName>
    </submittedName>
</protein>
<evidence type="ECO:0000256" key="5">
    <source>
        <dbReference type="ARBA" id="ARBA00022771"/>
    </source>
</evidence>
<dbReference type="InterPro" id="IPR040366">
    <property type="entry name" value="Nab2/ZC3H14"/>
</dbReference>
<comment type="similarity">
    <text evidence="2">Belongs to the ZC3H14 family.</text>
</comment>
<evidence type="ECO:0000256" key="6">
    <source>
        <dbReference type="ARBA" id="ARBA00022833"/>
    </source>
</evidence>
<evidence type="ECO:0000259" key="9">
    <source>
        <dbReference type="Pfam" id="PF11517"/>
    </source>
</evidence>
<evidence type="ECO:0000313" key="12">
    <source>
        <dbReference type="EMBL" id="GMG31980.1"/>
    </source>
</evidence>
<feature type="domain" description="Nab2 type CCCH zinc finger 4" evidence="11">
    <location>
        <begin position="327"/>
        <end position="355"/>
    </location>
</feature>
<dbReference type="Pfam" id="PF14608">
    <property type="entry name" value="zf-CCCH_2"/>
    <property type="match status" value="5"/>
</dbReference>
<dbReference type="InterPro" id="IPR043094">
    <property type="entry name" value="Nab2/ZC3H14_N_sf"/>
</dbReference>
<dbReference type="PANTHER" id="PTHR14738:SF29">
    <property type="entry name" value="ZINC FINGER CCCH DOMAIN-CONTAINING PROTEIN 14"/>
    <property type="match status" value="1"/>
</dbReference>
<feature type="region of interest" description="Disordered" evidence="8">
    <location>
        <begin position="145"/>
        <end position="178"/>
    </location>
</feature>
<dbReference type="Gene3D" id="4.10.1000.40">
    <property type="match status" value="3"/>
</dbReference>
<keyword evidence="7" id="KW-0539">Nucleus</keyword>
<dbReference type="Pfam" id="PF11517">
    <property type="entry name" value="Nab2"/>
    <property type="match status" value="1"/>
</dbReference>
<comment type="subcellular location">
    <subcellularLocation>
        <location evidence="1">Nucleus</location>
    </subcellularLocation>
</comment>
<accession>A0A9W6YYB1</accession>
<organism evidence="12 13">
    <name type="scientific">Ambrosiozyma monospora</name>
    <name type="common">Yeast</name>
    <name type="synonym">Endomycopsis monosporus</name>
    <dbReference type="NCBI Taxonomy" id="43982"/>
    <lineage>
        <taxon>Eukaryota</taxon>
        <taxon>Fungi</taxon>
        <taxon>Dikarya</taxon>
        <taxon>Ascomycota</taxon>
        <taxon>Saccharomycotina</taxon>
        <taxon>Pichiomycetes</taxon>
        <taxon>Pichiales</taxon>
        <taxon>Pichiaceae</taxon>
        <taxon>Ambrosiozyma</taxon>
    </lineage>
</organism>
<reference evidence="12" key="1">
    <citation type="submission" date="2023-04" db="EMBL/GenBank/DDBJ databases">
        <title>Ambrosiozyma monospora NBRC 1965.</title>
        <authorList>
            <person name="Ichikawa N."/>
            <person name="Sato H."/>
            <person name="Tonouchi N."/>
        </authorList>
    </citation>
    <scope>NUCLEOTIDE SEQUENCE</scope>
    <source>
        <strain evidence="12">NBRC 1965</strain>
    </source>
</reference>
<evidence type="ECO:0000256" key="1">
    <source>
        <dbReference type="ARBA" id="ARBA00004123"/>
    </source>
</evidence>
<feature type="domain" description="Nuclear abundant poly(A) RNA-binding protein Nab2 N-terminal" evidence="9">
    <location>
        <begin position="10"/>
        <end position="102"/>
    </location>
</feature>
<feature type="region of interest" description="Disordered" evidence="8">
    <location>
        <begin position="457"/>
        <end position="492"/>
    </location>
</feature>
<keyword evidence="4" id="KW-0677">Repeat</keyword>
<dbReference type="EMBL" id="BSXU01001879">
    <property type="protein sequence ID" value="GMG31980.1"/>
    <property type="molecule type" value="Genomic_DNA"/>
</dbReference>
<keyword evidence="5" id="KW-0863">Zinc-finger</keyword>
<proteinExistence type="inferred from homology"/>
<dbReference type="InterPro" id="IPR021083">
    <property type="entry name" value="Nab2_N"/>
</dbReference>
<name>A0A9W6YYB1_AMBMO</name>
<dbReference type="InterPro" id="IPR049017">
    <property type="entry name" value="Nab2_Znf4"/>
</dbReference>
<dbReference type="Pfam" id="PF21457">
    <property type="entry name" value="zf-CCCH_2-like_3"/>
    <property type="match status" value="1"/>
</dbReference>
<gene>
    <name evidence="12" type="ORF">Amon01_000407600</name>
</gene>
<dbReference type="Pfam" id="PF21803">
    <property type="entry name" value="Nab2-zf4"/>
    <property type="match status" value="1"/>
</dbReference>
<dbReference type="AlphaFoldDB" id="A0A9W6YYB1"/>
<dbReference type="GO" id="GO:0005737">
    <property type="term" value="C:cytoplasm"/>
    <property type="evidence" value="ECO:0007669"/>
    <property type="project" value="TreeGrafter"/>
</dbReference>
<dbReference type="GO" id="GO:0043488">
    <property type="term" value="P:regulation of mRNA stability"/>
    <property type="evidence" value="ECO:0007669"/>
    <property type="project" value="InterPro"/>
</dbReference>
<keyword evidence="6" id="KW-0862">Zinc</keyword>
<evidence type="ECO:0000256" key="2">
    <source>
        <dbReference type="ARBA" id="ARBA00008423"/>
    </source>
</evidence>
<evidence type="ECO:0000256" key="3">
    <source>
        <dbReference type="ARBA" id="ARBA00022723"/>
    </source>
</evidence>
<evidence type="ECO:0000259" key="11">
    <source>
        <dbReference type="Pfam" id="PF21803"/>
    </source>
</evidence>
<dbReference type="Gene3D" id="1.10.340.40">
    <property type="entry name" value="Nuclear abundant poly(A) RNA-bind protein 2, N-terminal domain"/>
    <property type="match status" value="1"/>
</dbReference>
<evidence type="ECO:0000256" key="8">
    <source>
        <dbReference type="SAM" id="MobiDB-lite"/>
    </source>
</evidence>
<keyword evidence="13" id="KW-1185">Reference proteome</keyword>
<comment type="caution">
    <text evidence="12">The sequence shown here is derived from an EMBL/GenBank/DDBJ whole genome shotgun (WGS) entry which is preliminary data.</text>
</comment>
<evidence type="ECO:0000256" key="7">
    <source>
        <dbReference type="ARBA" id="ARBA00023242"/>
    </source>
</evidence>
<evidence type="ECO:0000259" key="10">
    <source>
        <dbReference type="Pfam" id="PF21457"/>
    </source>
</evidence>
<sequence length="492" mass="54910">MSDINLDLDSEIAQQLKAAVSTSLEAMNLSEDSNYVAEFLLVLISNNRTPSEIVQEFSALFGDVINEDYVNNVFNEIRKLQSGESSTPSITAGVPSQLEQQQQQLQEQQQQQQQQQFQQQQQIEQQFQQQNQQPQTQQVHFQDVAEMSEDNSRPSTLPAGPRFGFNNRGRGGIGKSSNFKTRKNFALKNSQNFMEAMEKTAMNGANNTVNIGQRKPRAPRCRAFPHCTDRHCQFSHPTRPCFSFPNCPNAPGTCSFLHPGEDDALIAEFEKVRSERANKNRVNNNLINQVTREVGRHLQQQSTGISICRFGAICSRELCPFGHPTPANKDGKVIELQWCAANKECQDPKCIKAHSSPNYTKPAGGVGGEGGQPQIEKTLEQCRFGANCTNRRCPKRHATSNVMCRDGANCTRIDCYFMHPLDQECRFGVNCRNPHCAFKHPEGRETNAGKSMVWVNDKSNGGAATGSAPTTSERQFAVPEDQIMEHTPLQNA</sequence>
<dbReference type="FunFam" id="4.10.1000.40:FF:000003">
    <property type="entry name" value="Nuclear polyadenylated RNA-binding protein NAB2"/>
    <property type="match status" value="1"/>
</dbReference>
<keyword evidence="3" id="KW-0479">Metal-binding</keyword>
<dbReference type="Proteomes" id="UP001165063">
    <property type="component" value="Unassembled WGS sequence"/>
</dbReference>
<dbReference type="GO" id="GO:0008270">
    <property type="term" value="F:zinc ion binding"/>
    <property type="evidence" value="ECO:0007669"/>
    <property type="project" value="UniProtKB-KW"/>
</dbReference>
<feature type="domain" description="RNA-binding Nab2-type zinc finger" evidence="10">
    <location>
        <begin position="241"/>
        <end position="266"/>
    </location>
</feature>